<dbReference type="GO" id="GO:0055038">
    <property type="term" value="C:recycling endosome membrane"/>
    <property type="evidence" value="ECO:0000318"/>
    <property type="project" value="GO_Central"/>
</dbReference>
<proteinExistence type="inferred from homology"/>
<dbReference type="GO" id="GO:0015031">
    <property type="term" value="P:protein transport"/>
    <property type="evidence" value="ECO:0007669"/>
    <property type="project" value="InterPro"/>
</dbReference>
<keyword evidence="6 7" id="KW-0968">Cytoplasmic vesicle</keyword>
<protein>
    <recommendedName>
        <fullName evidence="7">Secretory carrier-associated membrane protein</fullName>
        <shortName evidence="7">Secretory carrier membrane protein</shortName>
    </recommendedName>
</protein>
<keyword evidence="8" id="KW-1185">Reference proteome</keyword>
<dbReference type="Pfam" id="PF04144">
    <property type="entry name" value="SCAMP"/>
    <property type="match status" value="1"/>
</dbReference>
<evidence type="ECO:0000313" key="8">
    <source>
        <dbReference type="Proteomes" id="UP000790787"/>
    </source>
</evidence>
<comment type="similarity">
    <text evidence="2 7">Belongs to the SCAMP family.</text>
</comment>
<reference evidence="8" key="1">
    <citation type="journal article" date="2014" name="Nat. Commun.">
        <title>The tobacco genome sequence and its comparison with those of tomato and potato.</title>
        <authorList>
            <person name="Sierro N."/>
            <person name="Battey J.N."/>
            <person name="Ouadi S."/>
            <person name="Bakaher N."/>
            <person name="Bovet L."/>
            <person name="Willig A."/>
            <person name="Goepfert S."/>
            <person name="Peitsch M.C."/>
            <person name="Ivanov N.V."/>
        </authorList>
    </citation>
    <scope>NUCLEOTIDE SEQUENCE [LARGE SCALE GENOMIC DNA]</scope>
</reference>
<evidence type="ECO:0000256" key="7">
    <source>
        <dbReference type="RuleBase" id="RU363122"/>
    </source>
</evidence>
<keyword evidence="4 7" id="KW-1133">Transmembrane helix</keyword>
<dbReference type="RefSeq" id="XP_016449961.1">
    <property type="nucleotide sequence ID" value="XM_016594475.1"/>
</dbReference>
<keyword evidence="7" id="KW-1003">Cell membrane</keyword>
<name>A0A1S3YCJ9_TOBAC</name>
<dbReference type="GO" id="GO:0005886">
    <property type="term" value="C:plasma membrane"/>
    <property type="evidence" value="ECO:0007669"/>
    <property type="project" value="UniProtKB-SubCell"/>
</dbReference>
<dbReference type="PANTHER" id="PTHR10687">
    <property type="entry name" value="SECRETORY CARRIER-ASSOCIATED MEMBRANE PROTEIN SCAMP"/>
    <property type="match status" value="1"/>
</dbReference>
<evidence type="ECO:0000256" key="4">
    <source>
        <dbReference type="ARBA" id="ARBA00022989"/>
    </source>
</evidence>
<keyword evidence="3 7" id="KW-0812">Transmembrane</keyword>
<reference evidence="9" key="2">
    <citation type="submission" date="2025-08" db="UniProtKB">
        <authorList>
            <consortium name="RefSeq"/>
        </authorList>
    </citation>
    <scope>IDENTIFICATION</scope>
    <source>
        <tissue evidence="9">Leaf</tissue>
    </source>
</reference>
<dbReference type="GO" id="GO:0032588">
    <property type="term" value="C:trans-Golgi network membrane"/>
    <property type="evidence" value="ECO:0000318"/>
    <property type="project" value="GO_Central"/>
</dbReference>
<dbReference type="AlphaFoldDB" id="A0A1S3YCJ9"/>
<dbReference type="Proteomes" id="UP000790787">
    <property type="component" value="Chromosome 1"/>
</dbReference>
<evidence type="ECO:0000313" key="9">
    <source>
        <dbReference type="RefSeq" id="XP_016449961.2"/>
    </source>
</evidence>
<dbReference type="InterPro" id="IPR007273">
    <property type="entry name" value="SCAMP"/>
</dbReference>
<dbReference type="OMA" id="TTCVWIK"/>
<evidence type="ECO:0000256" key="5">
    <source>
        <dbReference type="ARBA" id="ARBA00023136"/>
    </source>
</evidence>
<evidence type="ECO:0000256" key="6">
    <source>
        <dbReference type="ARBA" id="ARBA00023329"/>
    </source>
</evidence>
<sequence length="267" mass="30027">MARFNENPFAEEANVNPFANTGGAARGSTVDIPLDSAKDLKKKEKELQAREADLRRREQEVKRREEALAGAGVLVEERNWPPFCPIIHHDIANEIPIHLQRMQYVAFTTLLGLAGCLLWNFLATTCVWIKGGDPGAWFFALIYLFGIPSAYFLWYRPLYRAMRTDSALKFGWFFLCYAIHIVFCVLAAVAPPFVFRGHSLTGFLNAIDLIGWNSIIGIFFFVGAAFFSVESLISIWVIQQVFSYFRGSGKAAEMKKQAARSTINAAI</sequence>
<comment type="function">
    <text evidence="1 7">Probably involved in membrane trafficking.</text>
</comment>
<dbReference type="OrthoDB" id="242866at2759"/>
<evidence type="ECO:0000256" key="1">
    <source>
        <dbReference type="ARBA" id="ARBA00004003"/>
    </source>
</evidence>
<evidence type="ECO:0000256" key="3">
    <source>
        <dbReference type="ARBA" id="ARBA00022692"/>
    </source>
</evidence>
<accession>A0A1S3YCJ9</accession>
<dbReference type="GeneID" id="107774826"/>
<gene>
    <name evidence="9" type="primary">LOC107774826</name>
</gene>
<organism evidence="8 9">
    <name type="scientific">Nicotiana tabacum</name>
    <name type="common">Common tobacco</name>
    <dbReference type="NCBI Taxonomy" id="4097"/>
    <lineage>
        <taxon>Eukaryota</taxon>
        <taxon>Viridiplantae</taxon>
        <taxon>Streptophyta</taxon>
        <taxon>Embryophyta</taxon>
        <taxon>Tracheophyta</taxon>
        <taxon>Spermatophyta</taxon>
        <taxon>Magnoliopsida</taxon>
        <taxon>eudicotyledons</taxon>
        <taxon>Gunneridae</taxon>
        <taxon>Pentapetalae</taxon>
        <taxon>asterids</taxon>
        <taxon>lamiids</taxon>
        <taxon>Solanales</taxon>
        <taxon>Solanaceae</taxon>
        <taxon>Nicotianoideae</taxon>
        <taxon>Nicotianeae</taxon>
        <taxon>Nicotiana</taxon>
    </lineage>
</organism>
<evidence type="ECO:0000256" key="2">
    <source>
        <dbReference type="ARBA" id="ARBA00010482"/>
    </source>
</evidence>
<keyword evidence="7" id="KW-0813">Transport</keyword>
<keyword evidence="5 7" id="KW-0472">Membrane</keyword>
<dbReference type="PANTHER" id="PTHR10687:SF57">
    <property type="entry name" value="SECRETORY CARRIER-ASSOCIATED MEMBRANE PROTEIN"/>
    <property type="match status" value="1"/>
</dbReference>
<dbReference type="KEGG" id="nta:107774826"/>
<dbReference type="PaxDb" id="4097-A0A1S3YCJ9"/>
<dbReference type="GO" id="GO:0030658">
    <property type="term" value="C:transport vesicle membrane"/>
    <property type="evidence" value="ECO:0007669"/>
    <property type="project" value="UniProtKB-SubCell"/>
</dbReference>
<comment type="subcellular location">
    <subcellularLocation>
        <location evidence="7">Cell membrane</location>
        <topology evidence="7">Multi-pass membrane protein</topology>
    </subcellularLocation>
    <subcellularLocation>
        <location evidence="7">Cytoplasmic vesicle</location>
        <location evidence="7">Secretory vesicle membrane</location>
        <topology evidence="7">Multi-pass membrane protein</topology>
    </subcellularLocation>
</comment>
<dbReference type="RefSeq" id="XP_016449961.2">
    <property type="nucleotide sequence ID" value="XM_016594475.2"/>
</dbReference>